<accession>A0A7C3PFR3</accession>
<proteinExistence type="predicted"/>
<dbReference type="NCBIfam" id="TIGR02595">
    <property type="entry name" value="PEP_CTERM"/>
    <property type="match status" value="1"/>
</dbReference>
<feature type="signal peptide" evidence="1">
    <location>
        <begin position="1"/>
        <end position="32"/>
    </location>
</feature>
<organism evidence="2">
    <name type="scientific">Oscillatoriales cyanobacterium SpSt-418</name>
    <dbReference type="NCBI Taxonomy" id="2282169"/>
    <lineage>
        <taxon>Bacteria</taxon>
        <taxon>Bacillati</taxon>
        <taxon>Cyanobacteriota</taxon>
        <taxon>Cyanophyceae</taxon>
        <taxon>Oscillatoriophycideae</taxon>
        <taxon>Oscillatoriales</taxon>
    </lineage>
</organism>
<evidence type="ECO:0000313" key="2">
    <source>
        <dbReference type="EMBL" id="HFM96840.1"/>
    </source>
</evidence>
<reference evidence="2" key="1">
    <citation type="journal article" date="2020" name="mSystems">
        <title>Genome- and Community-Level Interaction Insights into Carbon Utilization and Element Cycling Functions of Hydrothermarchaeota in Hydrothermal Sediment.</title>
        <authorList>
            <person name="Zhou Z."/>
            <person name="Liu Y."/>
            <person name="Xu W."/>
            <person name="Pan J."/>
            <person name="Luo Z.H."/>
            <person name="Li M."/>
        </authorList>
    </citation>
    <scope>NUCLEOTIDE SEQUENCE [LARGE SCALE GENOMIC DNA]</scope>
    <source>
        <strain evidence="2">SpSt-418</strain>
    </source>
</reference>
<comment type="caution">
    <text evidence="2">The sequence shown here is derived from an EMBL/GenBank/DDBJ whole genome shotgun (WGS) entry which is preliminary data.</text>
</comment>
<dbReference type="InterPro" id="IPR013424">
    <property type="entry name" value="Ice-binding_C"/>
</dbReference>
<evidence type="ECO:0000256" key="1">
    <source>
        <dbReference type="SAM" id="SignalP"/>
    </source>
</evidence>
<gene>
    <name evidence="2" type="ORF">ENR64_03570</name>
</gene>
<dbReference type="AlphaFoldDB" id="A0A7C3PFR3"/>
<keyword evidence="1" id="KW-0732">Signal</keyword>
<sequence>MNLSPKNLFQKTFALTSAIAATATLAPLSAQAATFSSSNAAVTINNFSVEPVQADAFTDAVTNTVAFEGSVDATANADATFTGSSAFNTTDSTVQGQGLVYSGDAASFAQVAGFFILNPGSVFSYNFTVALDLTVKANEPQDNASAFGNVLFELFDNASGELIDQFGVTGELFATSNKFTPWNPFNYIPSDFVEVTDFSSDINFDGTTTNAKTEISGIYSRQFGSPITLRLQETKLTGARAEAVPEPSEIVGTMIAGSLLFVGLRRRSRLRKEAQISI</sequence>
<dbReference type="EMBL" id="DSRU01000047">
    <property type="protein sequence ID" value="HFM96840.1"/>
    <property type="molecule type" value="Genomic_DNA"/>
</dbReference>
<protein>
    <submittedName>
        <fullName evidence="2">PEP-CTERM sorting domain-containing protein</fullName>
    </submittedName>
</protein>
<feature type="chain" id="PRO_5028174186" evidence="1">
    <location>
        <begin position="33"/>
        <end position="278"/>
    </location>
</feature>
<name>A0A7C3PFR3_9CYAN</name>